<keyword evidence="3" id="KW-0614">Plasmid</keyword>
<dbReference type="InterPro" id="IPR036374">
    <property type="entry name" value="OxRdtase_Mopterin-bd_sf"/>
</dbReference>
<geneLocation type="plasmid" evidence="3">
    <name>unnamed</name>
</geneLocation>
<reference evidence="3 4" key="1">
    <citation type="submission" date="2022-02" db="EMBL/GenBank/DDBJ databases">
        <title>Shinella B3.7 sp. nov., isolated from Sediment (Zhairuo Island).</title>
        <authorList>
            <person name="Chen G."/>
        </authorList>
    </citation>
    <scope>NUCLEOTIDE SEQUENCE [LARGE SCALE GENOMIC DNA]</scope>
    <source>
        <strain evidence="3 4">B3.7</strain>
        <plasmid evidence="3">unnamed</plasmid>
    </source>
</reference>
<protein>
    <submittedName>
        <fullName evidence="3">Molybdopterin-dependent oxidoreductase</fullName>
    </submittedName>
</protein>
<dbReference type="Gene3D" id="3.90.420.10">
    <property type="entry name" value="Oxidoreductase, molybdopterin-binding domain"/>
    <property type="match status" value="1"/>
</dbReference>
<proteinExistence type="predicted"/>
<organism evidence="3 4">
    <name type="scientific">Shinella sedimenti</name>
    <dbReference type="NCBI Taxonomy" id="2919913"/>
    <lineage>
        <taxon>Bacteria</taxon>
        <taxon>Pseudomonadati</taxon>
        <taxon>Pseudomonadota</taxon>
        <taxon>Alphaproteobacteria</taxon>
        <taxon>Hyphomicrobiales</taxon>
        <taxon>Rhizobiaceae</taxon>
        <taxon>Shinella</taxon>
    </lineage>
</organism>
<evidence type="ECO:0000259" key="2">
    <source>
        <dbReference type="Pfam" id="PF00174"/>
    </source>
</evidence>
<keyword evidence="1" id="KW-0732">Signal</keyword>
<feature type="chain" id="PRO_5046704823" evidence="1">
    <location>
        <begin position="24"/>
        <end position="169"/>
    </location>
</feature>
<evidence type="ECO:0000256" key="1">
    <source>
        <dbReference type="SAM" id="SignalP"/>
    </source>
</evidence>
<accession>A0ABT0CQ94</accession>
<gene>
    <name evidence="3" type="ORF">MKI86_16680</name>
</gene>
<feature type="signal peptide" evidence="1">
    <location>
        <begin position="1"/>
        <end position="23"/>
    </location>
</feature>
<dbReference type="Proteomes" id="UP001201844">
    <property type="component" value="Unassembled WGS sequence"/>
</dbReference>
<keyword evidence="4" id="KW-1185">Reference proteome</keyword>
<feature type="domain" description="Oxidoreductase molybdopterin-binding" evidence="2">
    <location>
        <begin position="67"/>
        <end position="142"/>
    </location>
</feature>
<sequence>MQIRMLFTSLALTALCFPTLALALDKPKGEVILTISAAHLDHPNIDETAQFDLPMLEALTSRTGEMETPWTEGKVKFSGPLLRAVLEAAGAHGSTLKIIALNDYSAEVPVEDAAKLDTILATRMNGDTMSVRDKGPLFLIYPFDKDASLFNEKYFSRSVWQIKSIEVSE</sequence>
<comment type="caution">
    <text evidence="3">The sequence shown here is derived from an EMBL/GenBank/DDBJ whole genome shotgun (WGS) entry which is preliminary data.</text>
</comment>
<dbReference type="EMBL" id="JAKVIN010000007">
    <property type="protein sequence ID" value="MCJ8150787.1"/>
    <property type="molecule type" value="Genomic_DNA"/>
</dbReference>
<dbReference type="Pfam" id="PF00174">
    <property type="entry name" value="Oxidored_molyb"/>
    <property type="match status" value="1"/>
</dbReference>
<dbReference type="SUPFAM" id="SSF56524">
    <property type="entry name" value="Oxidoreductase molybdopterin-binding domain"/>
    <property type="match status" value="1"/>
</dbReference>
<evidence type="ECO:0000313" key="3">
    <source>
        <dbReference type="EMBL" id="MCJ8150787.1"/>
    </source>
</evidence>
<dbReference type="RefSeq" id="WP_241602759.1">
    <property type="nucleotide sequence ID" value="NZ_JAKVIN010000007.1"/>
</dbReference>
<dbReference type="InterPro" id="IPR000572">
    <property type="entry name" value="OxRdtase_Mopterin-bd_dom"/>
</dbReference>
<evidence type="ECO:0000313" key="4">
    <source>
        <dbReference type="Proteomes" id="UP001201844"/>
    </source>
</evidence>
<name>A0ABT0CQ94_9HYPH</name>